<feature type="transmembrane region" description="Helical" evidence="1">
    <location>
        <begin position="103"/>
        <end position="124"/>
    </location>
</feature>
<feature type="transmembrane region" description="Helical" evidence="1">
    <location>
        <begin position="24"/>
        <end position="48"/>
    </location>
</feature>
<dbReference type="AlphaFoldDB" id="A0AAC9IHC7"/>
<feature type="transmembrane region" description="Helical" evidence="1">
    <location>
        <begin position="372"/>
        <end position="398"/>
    </location>
</feature>
<keyword evidence="1" id="KW-1133">Transmembrane helix</keyword>
<accession>A0AAC9IHC7</accession>
<organism evidence="2 3">
    <name type="scientific">Bacillus xiamenensis</name>
    <dbReference type="NCBI Taxonomy" id="1178537"/>
    <lineage>
        <taxon>Bacteria</taxon>
        <taxon>Bacillati</taxon>
        <taxon>Bacillota</taxon>
        <taxon>Bacilli</taxon>
        <taxon>Bacillales</taxon>
        <taxon>Bacillaceae</taxon>
        <taxon>Bacillus</taxon>
    </lineage>
</organism>
<sequence length="474" mass="54781">MHKYLTYTKILLINDFRNHKRNNALIFAFFSFLYIIAPLLLGILSAYFVKNLPIIYISIFIIILTINLDKSLMRILFSKDKKQMAILKINLDQYIFAKDMSKFFSIIVSLLFLFLGSFLTNILINGYDKSITLAVLGGTAFILGYLLRLHFLLVLSNPRFFSISSTIGYITTGLIALWVFTVFNFNLLNNPLPINSIYIILTFVLISILLILNWNKNIRNVPIFHFQRKTKKIKTRKSRKFDHIFLYETILLLRNPPIQWSVLLFILTISGGLFGLILYGVHTNQLETLNIENDFLFIFSVIFPMILISNAIQPYVSFDIDGPILPLKQKLPNLVINKIKAKITLSIILHLFFCILYTIFSTFTIQLDQPFFVVITLINTSFLIATCTVGTTVLFPYFKWEYVYQVPSSLSKLTLNICYGFILALSVISSYSTIYFIVTNTVMIASTIIIIFLTLSFWNKTINKNYKSFKTLFE</sequence>
<evidence type="ECO:0000313" key="2">
    <source>
        <dbReference type="EMBL" id="AOZ88334.1"/>
    </source>
</evidence>
<feature type="transmembrane region" description="Helical" evidence="1">
    <location>
        <begin position="130"/>
        <end position="155"/>
    </location>
</feature>
<dbReference type="RefSeq" id="WP_071168100.1">
    <property type="nucleotide sequence ID" value="NZ_CP017786.1"/>
</dbReference>
<evidence type="ECO:0000256" key="1">
    <source>
        <dbReference type="SAM" id="Phobius"/>
    </source>
</evidence>
<evidence type="ECO:0000313" key="3">
    <source>
        <dbReference type="Proteomes" id="UP000177709"/>
    </source>
</evidence>
<feature type="transmembrane region" description="Helical" evidence="1">
    <location>
        <begin position="262"/>
        <end position="283"/>
    </location>
</feature>
<gene>
    <name evidence="2" type="ORF">BK049_06255</name>
</gene>
<reference evidence="2 3" key="1">
    <citation type="submission" date="2016-10" db="EMBL/GenBank/DDBJ databases">
        <title>Whole genome sequence of hyper active fibrinolysis bacterium Bacillus pumilus strain VV3 isolated from fermented rice.</title>
        <authorList>
            <person name="Mariadas V.A."/>
            <person name="Vijayaraghavan P."/>
            <person name="Dhandapani V."/>
        </authorList>
    </citation>
    <scope>NUCLEOTIDE SEQUENCE [LARGE SCALE GENOMIC DNA]</scope>
    <source>
        <strain evidence="2 3">VV3</strain>
    </source>
</reference>
<feature type="transmembrane region" description="Helical" evidence="1">
    <location>
        <begin position="194"/>
        <end position="214"/>
    </location>
</feature>
<feature type="transmembrane region" description="Helical" evidence="1">
    <location>
        <begin position="295"/>
        <end position="318"/>
    </location>
</feature>
<name>A0AAC9IHC7_9BACI</name>
<dbReference type="KEGG" id="bxi:BK049_06255"/>
<protein>
    <submittedName>
        <fullName evidence="2">Uncharacterized protein</fullName>
    </submittedName>
</protein>
<proteinExistence type="predicted"/>
<feature type="transmembrane region" description="Helical" evidence="1">
    <location>
        <begin position="167"/>
        <end position="188"/>
    </location>
</feature>
<feature type="transmembrane region" description="Helical" evidence="1">
    <location>
        <begin position="410"/>
        <end position="428"/>
    </location>
</feature>
<dbReference type="Proteomes" id="UP000177709">
    <property type="component" value="Chromosome"/>
</dbReference>
<dbReference type="EMBL" id="CP017786">
    <property type="protein sequence ID" value="AOZ88334.1"/>
    <property type="molecule type" value="Genomic_DNA"/>
</dbReference>
<feature type="transmembrane region" description="Helical" evidence="1">
    <location>
        <begin position="434"/>
        <end position="458"/>
    </location>
</feature>
<feature type="transmembrane region" description="Helical" evidence="1">
    <location>
        <begin position="54"/>
        <end position="77"/>
    </location>
</feature>
<feature type="transmembrane region" description="Helical" evidence="1">
    <location>
        <begin position="339"/>
        <end position="360"/>
    </location>
</feature>
<keyword evidence="1" id="KW-0472">Membrane</keyword>
<keyword evidence="1" id="KW-0812">Transmembrane</keyword>